<proteinExistence type="predicted"/>
<name>A0A1A9WBJ9_9MUSC</name>
<protein>
    <submittedName>
        <fullName evidence="2">Uncharacterized protein</fullName>
    </submittedName>
</protein>
<dbReference type="AlphaFoldDB" id="A0A1A9WBJ9"/>
<feature type="transmembrane region" description="Helical" evidence="1">
    <location>
        <begin position="12"/>
        <end position="38"/>
    </location>
</feature>
<keyword evidence="3" id="KW-1185">Reference proteome</keyword>
<reference evidence="2" key="2">
    <citation type="submission" date="2020-05" db="UniProtKB">
        <authorList>
            <consortium name="EnsemblMetazoa"/>
        </authorList>
    </citation>
    <scope>IDENTIFICATION</scope>
    <source>
        <strain evidence="2">IAEA</strain>
    </source>
</reference>
<keyword evidence="1" id="KW-0812">Transmembrane</keyword>
<keyword evidence="1" id="KW-0472">Membrane</keyword>
<evidence type="ECO:0000256" key="1">
    <source>
        <dbReference type="SAM" id="Phobius"/>
    </source>
</evidence>
<dbReference type="Proteomes" id="UP000091820">
    <property type="component" value="Unassembled WGS sequence"/>
</dbReference>
<organism evidence="2 3">
    <name type="scientific">Glossina brevipalpis</name>
    <dbReference type="NCBI Taxonomy" id="37001"/>
    <lineage>
        <taxon>Eukaryota</taxon>
        <taxon>Metazoa</taxon>
        <taxon>Ecdysozoa</taxon>
        <taxon>Arthropoda</taxon>
        <taxon>Hexapoda</taxon>
        <taxon>Insecta</taxon>
        <taxon>Pterygota</taxon>
        <taxon>Neoptera</taxon>
        <taxon>Endopterygota</taxon>
        <taxon>Diptera</taxon>
        <taxon>Brachycera</taxon>
        <taxon>Muscomorpha</taxon>
        <taxon>Hippoboscoidea</taxon>
        <taxon>Glossinidae</taxon>
        <taxon>Glossina</taxon>
    </lineage>
</organism>
<accession>A0A1A9WBJ9</accession>
<feature type="transmembrane region" description="Helical" evidence="1">
    <location>
        <begin position="58"/>
        <end position="76"/>
    </location>
</feature>
<evidence type="ECO:0000313" key="3">
    <source>
        <dbReference type="Proteomes" id="UP000091820"/>
    </source>
</evidence>
<dbReference type="EnsemblMetazoa" id="GBRI013394-RA">
    <property type="protein sequence ID" value="GBRI013394-PA"/>
    <property type="gene ID" value="GBRI013394"/>
</dbReference>
<keyword evidence="1" id="KW-1133">Transmembrane helix</keyword>
<sequence>MSENKKTKTSSFNILNTTALSILLPLMLCQILQIAGVFCDFLPLYFNLSTTIDGTHTLMTFWCNVLVPILSAFINVSSHEIWNVSRSCVALPFRIAIKDLRTKGVRMGAAKLHTFHGNYSNVMAVTTRGLTFLDLRGQQWGKRAYELN</sequence>
<reference evidence="3" key="1">
    <citation type="submission" date="2014-03" db="EMBL/GenBank/DDBJ databases">
        <authorList>
            <person name="Aksoy S."/>
            <person name="Warren W."/>
            <person name="Wilson R.K."/>
        </authorList>
    </citation>
    <scope>NUCLEOTIDE SEQUENCE [LARGE SCALE GENOMIC DNA]</scope>
    <source>
        <strain evidence="3">IAEA</strain>
    </source>
</reference>
<evidence type="ECO:0000313" key="2">
    <source>
        <dbReference type="EnsemblMetazoa" id="GBRI013394-PA"/>
    </source>
</evidence>
<dbReference type="VEuPathDB" id="VectorBase:GBRI013394"/>